<dbReference type="Gene3D" id="3.10.450.50">
    <property type="match status" value="1"/>
</dbReference>
<sequence length="97" mass="10906">MLFRSAYGSVLSHFRTMTMETKSIVTDTGRNVVVLNVQSRATTVGPRYDMEYVFILHATPDAKALHRIEEFIDSATAKTQWAQLQEAIAMRGEARNG</sequence>
<gene>
    <name evidence="1" type="ORF">N0V89_012610</name>
</gene>
<protein>
    <submittedName>
        <fullName evidence="1">Uncharacterized protein</fullName>
    </submittedName>
</protein>
<evidence type="ECO:0000313" key="2">
    <source>
        <dbReference type="Proteomes" id="UP001140513"/>
    </source>
</evidence>
<dbReference type="RefSeq" id="XP_056065318.1">
    <property type="nucleotide sequence ID" value="XM_056221331.1"/>
</dbReference>
<dbReference type="EMBL" id="JAPEUX010000010">
    <property type="protein sequence ID" value="KAJ4344866.1"/>
    <property type="molecule type" value="Genomic_DNA"/>
</dbReference>
<dbReference type="Proteomes" id="UP001140513">
    <property type="component" value="Unassembled WGS sequence"/>
</dbReference>
<evidence type="ECO:0000313" key="1">
    <source>
        <dbReference type="EMBL" id="KAJ4344866.1"/>
    </source>
</evidence>
<dbReference type="AlphaFoldDB" id="A0A9W9C5L1"/>
<accession>A0A9W9C5L1</accession>
<organism evidence="1 2">
    <name type="scientific">Didymosphaeria variabile</name>
    <dbReference type="NCBI Taxonomy" id="1932322"/>
    <lineage>
        <taxon>Eukaryota</taxon>
        <taxon>Fungi</taxon>
        <taxon>Dikarya</taxon>
        <taxon>Ascomycota</taxon>
        <taxon>Pezizomycotina</taxon>
        <taxon>Dothideomycetes</taxon>
        <taxon>Pleosporomycetidae</taxon>
        <taxon>Pleosporales</taxon>
        <taxon>Massarineae</taxon>
        <taxon>Didymosphaeriaceae</taxon>
        <taxon>Didymosphaeria</taxon>
    </lineage>
</organism>
<comment type="caution">
    <text evidence="1">The sequence shown here is derived from an EMBL/GenBank/DDBJ whole genome shotgun (WGS) entry which is preliminary data.</text>
</comment>
<reference evidence="1" key="1">
    <citation type="submission" date="2022-10" db="EMBL/GenBank/DDBJ databases">
        <title>Tapping the CABI collections for fungal endophytes: first genome assemblies for Collariella, Neodidymelliopsis, Ascochyta clinopodiicola, Didymella pomorum, Didymosphaeria variabile, Neocosmospora piperis and Neocucurbitaria cava.</title>
        <authorList>
            <person name="Hill R."/>
        </authorList>
    </citation>
    <scope>NUCLEOTIDE SEQUENCE</scope>
    <source>
        <strain evidence="1">IMI 356815</strain>
    </source>
</reference>
<name>A0A9W9C5L1_9PLEO</name>
<dbReference type="GeneID" id="80916140"/>
<dbReference type="OrthoDB" id="3758478at2759"/>
<proteinExistence type="predicted"/>
<keyword evidence="2" id="KW-1185">Reference proteome</keyword>